<accession>A0A8T4C5L6</accession>
<evidence type="ECO:0000256" key="2">
    <source>
        <dbReference type="ARBA" id="ARBA00022980"/>
    </source>
</evidence>
<dbReference type="InterPro" id="IPR001515">
    <property type="entry name" value="Ribosomal_eL32"/>
</dbReference>
<keyword evidence="2" id="KW-0689">Ribosomal protein</keyword>
<dbReference type="Proteomes" id="UP000774699">
    <property type="component" value="Unassembled WGS sequence"/>
</dbReference>
<dbReference type="EMBL" id="VGJJ01000002">
    <property type="protein sequence ID" value="MBM3281822.1"/>
    <property type="molecule type" value="Genomic_DNA"/>
</dbReference>
<protein>
    <recommendedName>
        <fullName evidence="7">50S ribosomal protein L32e</fullName>
    </recommendedName>
</protein>
<name>A0A8T4C5L6_9ARCH</name>
<feature type="compositionally biased region" description="Basic and acidic residues" evidence="4">
    <location>
        <begin position="41"/>
        <end position="63"/>
    </location>
</feature>
<gene>
    <name evidence="5" type="ORF">FJY86_00580</name>
</gene>
<dbReference type="SMART" id="SM01393">
    <property type="entry name" value="Ribosomal_L32e"/>
    <property type="match status" value="1"/>
</dbReference>
<dbReference type="GO" id="GO:0006412">
    <property type="term" value="P:translation"/>
    <property type="evidence" value="ECO:0007669"/>
    <property type="project" value="InterPro"/>
</dbReference>
<feature type="compositionally biased region" description="Polar residues" evidence="4">
    <location>
        <begin position="1"/>
        <end position="14"/>
    </location>
</feature>
<dbReference type="GO" id="GO:0005840">
    <property type="term" value="C:ribosome"/>
    <property type="evidence" value="ECO:0007669"/>
    <property type="project" value="UniProtKB-KW"/>
</dbReference>
<feature type="region of interest" description="Disordered" evidence="4">
    <location>
        <begin position="1"/>
        <end position="97"/>
    </location>
</feature>
<evidence type="ECO:0000313" key="6">
    <source>
        <dbReference type="Proteomes" id="UP000774699"/>
    </source>
</evidence>
<dbReference type="GO" id="GO:0003735">
    <property type="term" value="F:structural constituent of ribosome"/>
    <property type="evidence" value="ECO:0007669"/>
    <property type="project" value="InterPro"/>
</dbReference>
<evidence type="ECO:0000256" key="4">
    <source>
        <dbReference type="SAM" id="MobiDB-lite"/>
    </source>
</evidence>
<comment type="caution">
    <text evidence="5">The sequence shown here is derived from an EMBL/GenBank/DDBJ whole genome shotgun (WGS) entry which is preliminary data.</text>
</comment>
<evidence type="ECO:0000256" key="1">
    <source>
        <dbReference type="ARBA" id="ARBA00008431"/>
    </source>
</evidence>
<evidence type="ECO:0008006" key="7">
    <source>
        <dbReference type="Google" id="ProtNLM"/>
    </source>
</evidence>
<evidence type="ECO:0000256" key="3">
    <source>
        <dbReference type="ARBA" id="ARBA00023274"/>
    </source>
</evidence>
<feature type="compositionally biased region" description="Low complexity" evidence="4">
    <location>
        <begin position="64"/>
        <end position="73"/>
    </location>
</feature>
<dbReference type="AlphaFoldDB" id="A0A8T4C5L6"/>
<feature type="compositionally biased region" description="Basic and acidic residues" evidence="4">
    <location>
        <begin position="75"/>
        <end position="86"/>
    </location>
</feature>
<dbReference type="Pfam" id="PF01655">
    <property type="entry name" value="Ribosomal_L32e"/>
    <property type="match status" value="1"/>
</dbReference>
<sequence>MSTEKTMNTENTVVTPAKHANMKLAKENTNTPANVANAQQTHEHAHTHAENTSKAEAKVEAKTSKTASSAKTTSAKKDADKKEHASNKPAKKKGVKAVWVKKEKVTKTSEAKDMQNELIQKWKPTFWGRFGKKNIRTRKNPKYDKWRKPRGEDMLLRKDDGMIVQSGYRTPRAIRGMHPSGYKEVLIQSARDFSNVKKNQAARISGTIGRKKKIALIKLANEKKIPVLN</sequence>
<dbReference type="GO" id="GO:1990904">
    <property type="term" value="C:ribonucleoprotein complex"/>
    <property type="evidence" value="ECO:0007669"/>
    <property type="project" value="UniProtKB-KW"/>
</dbReference>
<dbReference type="SUPFAM" id="SSF52042">
    <property type="entry name" value="Ribosomal protein L32e"/>
    <property type="match status" value="1"/>
</dbReference>
<dbReference type="InterPro" id="IPR036351">
    <property type="entry name" value="Ribosomal_eL32_sf"/>
</dbReference>
<evidence type="ECO:0000313" key="5">
    <source>
        <dbReference type="EMBL" id="MBM3281822.1"/>
    </source>
</evidence>
<reference evidence="5" key="1">
    <citation type="submission" date="2019-03" db="EMBL/GenBank/DDBJ databases">
        <title>Lake Tanganyika Metagenome-Assembled Genomes (MAGs).</title>
        <authorList>
            <person name="Tran P."/>
        </authorList>
    </citation>
    <scope>NUCLEOTIDE SEQUENCE</scope>
    <source>
        <strain evidence="5">M_DeepCast_50m_m2_156</strain>
    </source>
</reference>
<proteinExistence type="inferred from homology"/>
<comment type="similarity">
    <text evidence="1">Belongs to the eukaryotic ribosomal protein eL32 family.</text>
</comment>
<organism evidence="5 6">
    <name type="scientific">Candidatus Iainarchaeum sp</name>
    <dbReference type="NCBI Taxonomy" id="3101447"/>
    <lineage>
        <taxon>Archaea</taxon>
        <taxon>Candidatus Iainarchaeota</taxon>
        <taxon>Candidatus Iainarchaeia</taxon>
        <taxon>Candidatus Iainarchaeales</taxon>
        <taxon>Candidatus Iainarchaeaceae</taxon>
        <taxon>Candidatus Iainarchaeum</taxon>
    </lineage>
</organism>
<keyword evidence="3" id="KW-0687">Ribonucleoprotein</keyword>